<dbReference type="InterPro" id="IPR003615">
    <property type="entry name" value="HNH_nuc"/>
</dbReference>
<keyword evidence="3" id="KW-0378">Hydrolase</keyword>
<dbReference type="SUPFAM" id="SSF54060">
    <property type="entry name" value="His-Me finger endonucleases"/>
    <property type="match status" value="1"/>
</dbReference>
<evidence type="ECO:0000313" key="3">
    <source>
        <dbReference type="EMBL" id="ARF09849.1"/>
    </source>
</evidence>
<proteinExistence type="predicted"/>
<dbReference type="Pfam" id="PF07463">
    <property type="entry name" value="NUMOD4"/>
    <property type="match status" value="1"/>
</dbReference>
<dbReference type="GO" id="GO:0004519">
    <property type="term" value="F:endonuclease activity"/>
    <property type="evidence" value="ECO:0007669"/>
    <property type="project" value="UniProtKB-KW"/>
</dbReference>
<gene>
    <name evidence="3" type="ORF">Indivirus_4_21</name>
</gene>
<organism evidence="3">
    <name type="scientific">Indivirus ILV1</name>
    <dbReference type="NCBI Taxonomy" id="1977633"/>
    <lineage>
        <taxon>Viruses</taxon>
        <taxon>Varidnaviria</taxon>
        <taxon>Bamfordvirae</taxon>
        <taxon>Nucleocytoviricota</taxon>
        <taxon>Megaviricetes</taxon>
        <taxon>Imitervirales</taxon>
        <taxon>Mimiviridae</taxon>
        <taxon>Klosneuvirinae</taxon>
        <taxon>Indivirus</taxon>
    </lineage>
</organism>
<protein>
    <submittedName>
        <fullName evidence="3">HNH endonuclease</fullName>
    </submittedName>
</protein>
<dbReference type="Gene3D" id="3.90.75.20">
    <property type="match status" value="1"/>
</dbReference>
<dbReference type="GO" id="GO:0016788">
    <property type="term" value="F:hydrolase activity, acting on ester bonds"/>
    <property type="evidence" value="ECO:0007669"/>
    <property type="project" value="InterPro"/>
</dbReference>
<feature type="domain" description="NUMOD4" evidence="1">
    <location>
        <begin position="2"/>
        <end position="45"/>
    </location>
</feature>
<keyword evidence="3" id="KW-0255">Endonuclease</keyword>
<reference evidence="3" key="1">
    <citation type="journal article" date="2017" name="Science">
        <title>Giant viruses with an expanded complement of translation system components.</title>
        <authorList>
            <person name="Schulz F."/>
            <person name="Yutin N."/>
            <person name="Ivanova N.N."/>
            <person name="Ortega D.R."/>
            <person name="Lee T.K."/>
            <person name="Vierheilig J."/>
            <person name="Daims H."/>
            <person name="Horn M."/>
            <person name="Wagner M."/>
            <person name="Jensen G.J."/>
            <person name="Kyrpides N.C."/>
            <person name="Koonin E.V."/>
            <person name="Woyke T."/>
        </authorList>
    </citation>
    <scope>NUCLEOTIDE SEQUENCE</scope>
    <source>
        <strain evidence="3">ILV1</strain>
    </source>
</reference>
<feature type="domain" description="HNH nuclease" evidence="2">
    <location>
        <begin position="55"/>
        <end position="93"/>
    </location>
</feature>
<dbReference type="InterPro" id="IPR044925">
    <property type="entry name" value="His-Me_finger_sf"/>
</dbReference>
<dbReference type="InterPro" id="IPR010902">
    <property type="entry name" value="NUMOD4"/>
</dbReference>
<accession>A0A1V0SDQ2</accession>
<name>A0A1V0SDQ2_9VIRU</name>
<evidence type="ECO:0000259" key="1">
    <source>
        <dbReference type="Pfam" id="PF07463"/>
    </source>
</evidence>
<dbReference type="EMBL" id="KY684088">
    <property type="protein sequence ID" value="ARF09849.1"/>
    <property type="molecule type" value="Genomic_DNA"/>
</dbReference>
<evidence type="ECO:0000259" key="2">
    <source>
        <dbReference type="Pfam" id="PF13392"/>
    </source>
</evidence>
<dbReference type="Pfam" id="PF13392">
    <property type="entry name" value="HNH_3"/>
    <property type="match status" value="1"/>
</dbReference>
<keyword evidence="3" id="KW-0540">Nuclease</keyword>
<sequence>MEIWKKIQDIDYYISNYGNFKQKINDEEKLIDGWIDKYGYRLVSYYLDKTRKREFVHRLVASYFVDKLDPDFNIVNHIDGNKTNSHYSNLECMFKERWQTKKL</sequence>